<keyword evidence="5" id="KW-0789">Thiol protease inhibitor</keyword>
<evidence type="ECO:0000256" key="2">
    <source>
        <dbReference type="ARBA" id="ARBA00009403"/>
    </source>
</evidence>
<dbReference type="InterPro" id="IPR001713">
    <property type="entry name" value="Prot_inh_stefin"/>
</dbReference>
<dbReference type="GO" id="GO:0004869">
    <property type="term" value="F:cysteine-type endopeptidase inhibitor activity"/>
    <property type="evidence" value="ECO:0007669"/>
    <property type="project" value="UniProtKB-KW"/>
</dbReference>
<evidence type="ECO:0000256" key="3">
    <source>
        <dbReference type="ARBA" id="ARBA00022490"/>
    </source>
</evidence>
<keyword evidence="3" id="KW-0963">Cytoplasm</keyword>
<dbReference type="PANTHER" id="PTHR11414:SF21">
    <property type="entry name" value="CYSTATIN 14A, TANDEM DUPLICATE 1-RELATED"/>
    <property type="match status" value="1"/>
</dbReference>
<dbReference type="Pfam" id="PF00031">
    <property type="entry name" value="Cystatin"/>
    <property type="match status" value="1"/>
</dbReference>
<dbReference type="Gene3D" id="3.10.450.10">
    <property type="match status" value="1"/>
</dbReference>
<accession>F4PM13</accession>
<sequence>MNSAGSLGLVRRVDANVIALVHKVKEQAEAKQGKQYKQFAAVSYREQIVNGINYFVKVRVDHDEFIHLRIYQDFRKTVLLLNSVQEGHTLDSEITYF</sequence>
<keyword evidence="8" id="KW-1185">Reference proteome</keyword>
<dbReference type="EMBL" id="GL883008">
    <property type="protein sequence ID" value="EGG22716.1"/>
    <property type="molecule type" value="Genomic_DNA"/>
</dbReference>
<dbReference type="OMA" id="HVGNEEY"/>
<evidence type="ECO:0000259" key="6">
    <source>
        <dbReference type="Pfam" id="PF00031"/>
    </source>
</evidence>
<dbReference type="InterPro" id="IPR046350">
    <property type="entry name" value="Cystatin_sf"/>
</dbReference>
<evidence type="ECO:0000256" key="1">
    <source>
        <dbReference type="ARBA" id="ARBA00004496"/>
    </source>
</evidence>
<organism evidence="7 8">
    <name type="scientific">Cavenderia fasciculata</name>
    <name type="common">Slime mold</name>
    <name type="synonym">Dictyostelium fasciculatum</name>
    <dbReference type="NCBI Taxonomy" id="261658"/>
    <lineage>
        <taxon>Eukaryota</taxon>
        <taxon>Amoebozoa</taxon>
        <taxon>Evosea</taxon>
        <taxon>Eumycetozoa</taxon>
        <taxon>Dictyostelia</taxon>
        <taxon>Acytosteliales</taxon>
        <taxon>Cavenderiaceae</taxon>
        <taxon>Cavenderia</taxon>
    </lineage>
</organism>
<feature type="domain" description="Cystatin" evidence="6">
    <location>
        <begin position="14"/>
        <end position="73"/>
    </location>
</feature>
<evidence type="ECO:0000256" key="5">
    <source>
        <dbReference type="ARBA" id="ARBA00022704"/>
    </source>
</evidence>
<dbReference type="AlphaFoldDB" id="F4PM13"/>
<evidence type="ECO:0000313" key="8">
    <source>
        <dbReference type="Proteomes" id="UP000007797"/>
    </source>
</evidence>
<keyword evidence="4" id="KW-0646">Protease inhibitor</keyword>
<comment type="similarity">
    <text evidence="2">Belongs to the cystatin family.</text>
</comment>
<gene>
    <name evidence="7" type="ORF">DFA_04846</name>
</gene>
<evidence type="ECO:0000313" key="7">
    <source>
        <dbReference type="EMBL" id="EGG22716.1"/>
    </source>
</evidence>
<dbReference type="FunFam" id="3.10.450.10:FF:000001">
    <property type="entry name" value="Cystatin-A"/>
    <property type="match status" value="1"/>
</dbReference>
<dbReference type="GeneID" id="14874953"/>
<dbReference type="RefSeq" id="XP_004360567.1">
    <property type="nucleotide sequence ID" value="XM_004360510.1"/>
</dbReference>
<dbReference type="PANTHER" id="PTHR11414">
    <property type="entry name" value="CYSTATIN FAMILY MEMBER"/>
    <property type="match status" value="1"/>
</dbReference>
<comment type="subcellular location">
    <subcellularLocation>
        <location evidence="1">Cytoplasm</location>
    </subcellularLocation>
</comment>
<proteinExistence type="inferred from homology"/>
<dbReference type="Proteomes" id="UP000007797">
    <property type="component" value="Unassembled WGS sequence"/>
</dbReference>
<dbReference type="InterPro" id="IPR000010">
    <property type="entry name" value="Cystatin_dom"/>
</dbReference>
<protein>
    <recommendedName>
        <fullName evidence="6">Cystatin domain-containing protein</fullName>
    </recommendedName>
</protein>
<dbReference type="KEGG" id="dfa:DFA_04846"/>
<dbReference type="SUPFAM" id="SSF54403">
    <property type="entry name" value="Cystatin/monellin"/>
    <property type="match status" value="1"/>
</dbReference>
<evidence type="ECO:0000256" key="4">
    <source>
        <dbReference type="ARBA" id="ARBA00022690"/>
    </source>
</evidence>
<dbReference type="OrthoDB" id="30696at2759"/>
<name>F4PM13_CACFS</name>
<reference evidence="8" key="1">
    <citation type="journal article" date="2011" name="Genome Res.">
        <title>Phylogeny-wide analysis of social amoeba genomes highlights ancient origins for complex intercellular communication.</title>
        <authorList>
            <person name="Heidel A.J."/>
            <person name="Lawal H.M."/>
            <person name="Felder M."/>
            <person name="Schilde C."/>
            <person name="Helps N.R."/>
            <person name="Tunggal B."/>
            <person name="Rivero F."/>
            <person name="John U."/>
            <person name="Schleicher M."/>
            <person name="Eichinger L."/>
            <person name="Platzer M."/>
            <person name="Noegel A.A."/>
            <person name="Schaap P."/>
            <person name="Gloeckner G."/>
        </authorList>
    </citation>
    <scope>NUCLEOTIDE SEQUENCE [LARGE SCALE GENOMIC DNA]</scope>
    <source>
        <strain evidence="8">SH3</strain>
    </source>
</reference>
<dbReference type="PRINTS" id="PR00295">
    <property type="entry name" value="STEFINA"/>
</dbReference>
<dbReference type="STRING" id="1054147.F4PM13"/>
<dbReference type="GO" id="GO:0005829">
    <property type="term" value="C:cytosol"/>
    <property type="evidence" value="ECO:0007669"/>
    <property type="project" value="TreeGrafter"/>
</dbReference>